<sequence length="787" mass="87437">MATPRQGWDVVVLCLAPDEHELPQWLRTGAAWRLLLCLDEAQEHLAARALRMGPAGACLGDYVLRRKGHDHVPELLERIAALLAPAGGAVRPHEARQLAELRTALGSMSQGILQTDPEGRVTVYNQQALEFLDLPEALVASGATLAELTELQRRRGDFGELCELVDGRGRPYILRGARDPSPDLYRRRTRDGRTLEVRTRLLPGGGFVRTFSDVSEYLRVQAEQQRSEERFRSLCALSSDWYWEQDAQLRFTDIRGTAAQGDARLQDWLGRTLAELGALNLTRAAWTEHVQRIAARQPFRELELKLLDPQGQVRWIALSGEPMVEDGGRFVGYRGVGRNITDRKHAEEQIERLAFYDALTGLPNRRLLLDRLQRTCSGLERSGHHAALLFVDLDHFKELNDTRGHEHGDALLVEVAQRLRGAVRAGDTVARFGGDEFVLLVGGLDHAPDQARRDGDEVARKVMAALTRPYLLQDGQHYHSTSSVGMTLFAHPAPAAEELIRQADFAMYQAKAAGRNSVRFFDPGLLEQMRARAQLEGELRRGLVQQELLLYYQPVVDGGGAIIGAEALVRWQHPVRGVVGPGEFIELAERTGLILALGDWVLQAACTRLARWAGRPGLDALVVSVNVSARQFRQPDFAARVRQALRASGARPRQLRLELTESLLLNETEETIAKMESLRAEGVGFSLDDFGTGYSSLSYLKRLPLDQIKIDRAFVRDVLGEPNDAAIVRTILALAHSLDLQVVAEGVETTSQLEFLRQHGCRAFQGYLFGRPAPAEALEQALQPAPA</sequence>
<dbReference type="SMART" id="SM00086">
    <property type="entry name" value="PAC"/>
    <property type="match status" value="1"/>
</dbReference>
<dbReference type="InterPro" id="IPR035965">
    <property type="entry name" value="PAS-like_dom_sf"/>
</dbReference>
<dbReference type="NCBIfam" id="TIGR00254">
    <property type="entry name" value="GGDEF"/>
    <property type="match status" value="1"/>
</dbReference>
<organism evidence="5 6">
    <name type="scientific">Melaminivora alkalimesophila</name>
    <dbReference type="NCBI Taxonomy" id="1165852"/>
    <lineage>
        <taxon>Bacteria</taxon>
        <taxon>Pseudomonadati</taxon>
        <taxon>Pseudomonadota</taxon>
        <taxon>Betaproteobacteria</taxon>
        <taxon>Burkholderiales</taxon>
        <taxon>Comamonadaceae</taxon>
        <taxon>Melaminivora</taxon>
    </lineage>
</organism>
<dbReference type="PROSITE" id="PS50113">
    <property type="entry name" value="PAC"/>
    <property type="match status" value="1"/>
</dbReference>
<accession>A0A317RFE3</accession>
<dbReference type="InterPro" id="IPR029787">
    <property type="entry name" value="Nucleotide_cyclase"/>
</dbReference>
<dbReference type="InterPro" id="IPR001633">
    <property type="entry name" value="EAL_dom"/>
</dbReference>
<dbReference type="InterPro" id="IPR000014">
    <property type="entry name" value="PAS"/>
</dbReference>
<dbReference type="SUPFAM" id="SSF55073">
    <property type="entry name" value="Nucleotide cyclase"/>
    <property type="match status" value="1"/>
</dbReference>
<name>A0A317RFE3_9BURK</name>
<dbReference type="InterPro" id="IPR043128">
    <property type="entry name" value="Rev_trsase/Diguanyl_cyclase"/>
</dbReference>
<proteinExistence type="predicted"/>
<keyword evidence="6" id="KW-1185">Reference proteome</keyword>
<dbReference type="FunFam" id="3.20.20.450:FF:000001">
    <property type="entry name" value="Cyclic di-GMP phosphodiesterase yahA"/>
    <property type="match status" value="1"/>
</dbReference>
<dbReference type="PANTHER" id="PTHR44757">
    <property type="entry name" value="DIGUANYLATE CYCLASE DGCP"/>
    <property type="match status" value="1"/>
</dbReference>
<dbReference type="AlphaFoldDB" id="A0A317RFE3"/>
<dbReference type="PROSITE" id="PS50883">
    <property type="entry name" value="EAL"/>
    <property type="match status" value="1"/>
</dbReference>
<evidence type="ECO:0000256" key="1">
    <source>
        <dbReference type="ARBA" id="ARBA00051114"/>
    </source>
</evidence>
<dbReference type="GO" id="GO:0071732">
    <property type="term" value="P:cellular response to nitric oxide"/>
    <property type="evidence" value="ECO:0007669"/>
    <property type="project" value="UniProtKB-ARBA"/>
</dbReference>
<dbReference type="SUPFAM" id="SSF141868">
    <property type="entry name" value="EAL domain-like"/>
    <property type="match status" value="1"/>
</dbReference>
<dbReference type="Pfam" id="PF00990">
    <property type="entry name" value="GGDEF"/>
    <property type="match status" value="1"/>
</dbReference>
<evidence type="ECO:0000313" key="5">
    <source>
        <dbReference type="EMBL" id="PWW48882.1"/>
    </source>
</evidence>
<dbReference type="Pfam" id="PF00563">
    <property type="entry name" value="EAL"/>
    <property type="match status" value="1"/>
</dbReference>
<feature type="domain" description="GGDEF" evidence="4">
    <location>
        <begin position="384"/>
        <end position="523"/>
    </location>
</feature>
<dbReference type="Proteomes" id="UP000246483">
    <property type="component" value="Unassembled WGS sequence"/>
</dbReference>
<dbReference type="NCBIfam" id="TIGR00229">
    <property type="entry name" value="sensory_box"/>
    <property type="match status" value="1"/>
</dbReference>
<dbReference type="CDD" id="cd00130">
    <property type="entry name" value="PAS"/>
    <property type="match status" value="1"/>
</dbReference>
<dbReference type="Gene3D" id="3.30.450.20">
    <property type="entry name" value="PAS domain"/>
    <property type="match status" value="2"/>
</dbReference>
<comment type="catalytic activity">
    <reaction evidence="1">
        <text>3',3'-c-di-GMP + H2O = 5'-phosphoguanylyl(3'-&gt;5')guanosine + H(+)</text>
        <dbReference type="Rhea" id="RHEA:24902"/>
        <dbReference type="ChEBI" id="CHEBI:15377"/>
        <dbReference type="ChEBI" id="CHEBI:15378"/>
        <dbReference type="ChEBI" id="CHEBI:58754"/>
        <dbReference type="ChEBI" id="CHEBI:58805"/>
        <dbReference type="EC" id="3.1.4.52"/>
    </reaction>
    <physiologicalReaction direction="left-to-right" evidence="1">
        <dbReference type="Rhea" id="RHEA:24903"/>
    </physiologicalReaction>
</comment>
<dbReference type="FunFam" id="3.30.70.270:FF:000001">
    <property type="entry name" value="Diguanylate cyclase domain protein"/>
    <property type="match status" value="1"/>
</dbReference>
<dbReference type="RefSeq" id="WP_244909138.1">
    <property type="nucleotide sequence ID" value="NZ_QGUB01000001.1"/>
</dbReference>
<dbReference type="Pfam" id="PF12860">
    <property type="entry name" value="PAS_7"/>
    <property type="match status" value="1"/>
</dbReference>
<dbReference type="Gene3D" id="3.20.20.450">
    <property type="entry name" value="EAL domain"/>
    <property type="match status" value="1"/>
</dbReference>
<dbReference type="InterPro" id="IPR001610">
    <property type="entry name" value="PAC"/>
</dbReference>
<dbReference type="InterPro" id="IPR035919">
    <property type="entry name" value="EAL_sf"/>
</dbReference>
<dbReference type="GO" id="GO:0071111">
    <property type="term" value="F:cyclic-guanylate-specific phosphodiesterase activity"/>
    <property type="evidence" value="ECO:0007669"/>
    <property type="project" value="UniProtKB-EC"/>
</dbReference>
<dbReference type="CDD" id="cd01949">
    <property type="entry name" value="GGDEF"/>
    <property type="match status" value="1"/>
</dbReference>
<comment type="caution">
    <text evidence="5">The sequence shown here is derived from an EMBL/GenBank/DDBJ whole genome shotgun (WGS) entry which is preliminary data.</text>
</comment>
<dbReference type="PROSITE" id="PS50887">
    <property type="entry name" value="GGDEF"/>
    <property type="match status" value="1"/>
</dbReference>
<evidence type="ECO:0000313" key="6">
    <source>
        <dbReference type="Proteomes" id="UP000246483"/>
    </source>
</evidence>
<dbReference type="EMBL" id="QGUB01000001">
    <property type="protein sequence ID" value="PWW48882.1"/>
    <property type="molecule type" value="Genomic_DNA"/>
</dbReference>
<evidence type="ECO:0000259" key="3">
    <source>
        <dbReference type="PROSITE" id="PS50883"/>
    </source>
</evidence>
<evidence type="ECO:0000259" key="4">
    <source>
        <dbReference type="PROSITE" id="PS50887"/>
    </source>
</evidence>
<feature type="domain" description="EAL" evidence="3">
    <location>
        <begin position="532"/>
        <end position="786"/>
    </location>
</feature>
<reference evidence="5 6" key="1">
    <citation type="submission" date="2018-05" db="EMBL/GenBank/DDBJ databases">
        <title>Genomic Encyclopedia of Type Strains, Phase IV (KMG-IV): sequencing the most valuable type-strain genomes for metagenomic binning, comparative biology and taxonomic classification.</title>
        <authorList>
            <person name="Goeker M."/>
        </authorList>
    </citation>
    <scope>NUCLEOTIDE SEQUENCE [LARGE SCALE GENOMIC DNA]</scope>
    <source>
        <strain evidence="5 6">DSM 26006</strain>
    </source>
</reference>
<dbReference type="InterPro" id="IPR000160">
    <property type="entry name" value="GGDEF_dom"/>
</dbReference>
<dbReference type="Pfam" id="PF13426">
    <property type="entry name" value="PAS_9"/>
    <property type="match status" value="1"/>
</dbReference>
<evidence type="ECO:0000259" key="2">
    <source>
        <dbReference type="PROSITE" id="PS50113"/>
    </source>
</evidence>
<dbReference type="SMART" id="SM00052">
    <property type="entry name" value="EAL"/>
    <property type="match status" value="1"/>
</dbReference>
<dbReference type="InterPro" id="IPR052155">
    <property type="entry name" value="Biofilm_reg_signaling"/>
</dbReference>
<dbReference type="InterPro" id="IPR000700">
    <property type="entry name" value="PAS-assoc_C"/>
</dbReference>
<protein>
    <submittedName>
        <fullName evidence="5">PAS domain S-box-containing protein/diguanylate cyclase (GGDEF)-like protein</fullName>
    </submittedName>
</protein>
<feature type="domain" description="PAC" evidence="2">
    <location>
        <begin position="300"/>
        <end position="352"/>
    </location>
</feature>
<dbReference type="PANTHER" id="PTHR44757:SF10">
    <property type="entry name" value="MEMBRANE PROTEIN"/>
    <property type="match status" value="1"/>
</dbReference>
<dbReference type="SMART" id="SM00267">
    <property type="entry name" value="GGDEF"/>
    <property type="match status" value="1"/>
</dbReference>
<dbReference type="SUPFAM" id="SSF55785">
    <property type="entry name" value="PYP-like sensor domain (PAS domain)"/>
    <property type="match status" value="2"/>
</dbReference>
<dbReference type="Gene3D" id="3.30.70.270">
    <property type="match status" value="1"/>
</dbReference>
<gene>
    <name evidence="5" type="ORF">DFR36_101391</name>
</gene>
<dbReference type="CDD" id="cd01948">
    <property type="entry name" value="EAL"/>
    <property type="match status" value="1"/>
</dbReference>